<dbReference type="Proteomes" id="UP000294850">
    <property type="component" value="Unassembled WGS sequence"/>
</dbReference>
<evidence type="ECO:0000313" key="1">
    <source>
        <dbReference type="EMBL" id="TDE11393.1"/>
    </source>
</evidence>
<evidence type="ECO:0000313" key="2">
    <source>
        <dbReference type="Proteomes" id="UP000294850"/>
    </source>
</evidence>
<dbReference type="EMBL" id="SMFL01000012">
    <property type="protein sequence ID" value="TDE11393.1"/>
    <property type="molecule type" value="Genomic_DNA"/>
</dbReference>
<dbReference type="RefSeq" id="WP_131961239.1">
    <property type="nucleotide sequence ID" value="NZ_SMFL01000012.1"/>
</dbReference>
<accession>A0A4R5DL84</accession>
<dbReference type="OrthoDB" id="663842at2"/>
<proteinExistence type="predicted"/>
<protein>
    <submittedName>
        <fullName evidence="1">Uncharacterized protein</fullName>
    </submittedName>
</protein>
<sequence>MKNITFVSIFFLGVLCSFNSDAIDRKSFYAALSGHSEESIDREIANLGIGKKTSFSRAYLGAAQMKKADFLKAAGNKVKLFKKGAFSLEEEIKANSGNTEYRFLRLTIQENAPKILKYNKNIDEDKKAVLAGYSKLEPDLKEIIRNYAGSSKIINVDDLK</sequence>
<organism evidence="1 2">
    <name type="scientific">Dyadobacter psychrotolerans</name>
    <dbReference type="NCBI Taxonomy" id="2541721"/>
    <lineage>
        <taxon>Bacteria</taxon>
        <taxon>Pseudomonadati</taxon>
        <taxon>Bacteroidota</taxon>
        <taxon>Cytophagia</taxon>
        <taxon>Cytophagales</taxon>
        <taxon>Spirosomataceae</taxon>
        <taxon>Dyadobacter</taxon>
    </lineage>
</organism>
<comment type="caution">
    <text evidence="1">The sequence shown here is derived from an EMBL/GenBank/DDBJ whole genome shotgun (WGS) entry which is preliminary data.</text>
</comment>
<dbReference type="AlphaFoldDB" id="A0A4R5DL84"/>
<keyword evidence="2" id="KW-1185">Reference proteome</keyword>
<reference evidence="1 2" key="1">
    <citation type="submission" date="2019-03" db="EMBL/GenBank/DDBJ databases">
        <title>Dyadobacter AR-3-6 sp. nov., isolated from arctic soil.</title>
        <authorList>
            <person name="Chaudhary D.K."/>
        </authorList>
    </citation>
    <scope>NUCLEOTIDE SEQUENCE [LARGE SCALE GENOMIC DNA]</scope>
    <source>
        <strain evidence="1 2">AR-3-6</strain>
    </source>
</reference>
<name>A0A4R5DL84_9BACT</name>
<gene>
    <name evidence="1" type="ORF">E0F88_26150</name>
</gene>